<evidence type="ECO:0000313" key="1">
    <source>
        <dbReference type="EMBL" id="CAG98948.1"/>
    </source>
</evidence>
<protein>
    <submittedName>
        <fullName evidence="1">KLLA0F26048p</fullName>
    </submittedName>
</protein>
<evidence type="ECO:0000313" key="2">
    <source>
        <dbReference type="Proteomes" id="UP000000598"/>
    </source>
</evidence>
<dbReference type="InParanoid" id="Q6CIJ9"/>
<dbReference type="KEGG" id="kla:KLLA0_F26048g"/>
<proteinExistence type="predicted"/>
<dbReference type="eggNOG" id="ENOG502QQPQ">
    <property type="taxonomic scope" value="Eukaryota"/>
</dbReference>
<dbReference type="OMA" id="VRMDPIN"/>
<gene>
    <name evidence="1" type="ORF">KLLA0_F26048g</name>
</gene>
<name>Q6CIJ9_KLULA</name>
<reference evidence="1 2" key="1">
    <citation type="journal article" date="2004" name="Nature">
        <title>Genome evolution in yeasts.</title>
        <authorList>
            <consortium name="Genolevures"/>
            <person name="Dujon B."/>
            <person name="Sherman D."/>
            <person name="Fischer G."/>
            <person name="Durrens P."/>
            <person name="Casaregola S."/>
            <person name="Lafontaine I."/>
            <person name="de Montigny J."/>
            <person name="Marck C."/>
            <person name="Neuveglise C."/>
            <person name="Talla E."/>
            <person name="Goffard N."/>
            <person name="Frangeul L."/>
            <person name="Aigle M."/>
            <person name="Anthouard V."/>
            <person name="Babour A."/>
            <person name="Barbe V."/>
            <person name="Barnay S."/>
            <person name="Blanchin S."/>
            <person name="Beckerich J.M."/>
            <person name="Beyne E."/>
            <person name="Bleykasten C."/>
            <person name="Boisrame A."/>
            <person name="Boyer J."/>
            <person name="Cattolico L."/>
            <person name="Confanioleri F."/>
            <person name="de Daruvar A."/>
            <person name="Despons L."/>
            <person name="Fabre E."/>
            <person name="Fairhead C."/>
            <person name="Ferry-Dumazet H."/>
            <person name="Groppi A."/>
            <person name="Hantraye F."/>
            <person name="Hennequin C."/>
            <person name="Jauniaux N."/>
            <person name="Joyet P."/>
            <person name="Kachouri R."/>
            <person name="Kerrest A."/>
            <person name="Koszul R."/>
            <person name="Lemaire M."/>
            <person name="Lesur I."/>
            <person name="Ma L."/>
            <person name="Muller H."/>
            <person name="Nicaud J.M."/>
            <person name="Nikolski M."/>
            <person name="Oztas S."/>
            <person name="Ozier-Kalogeropoulos O."/>
            <person name="Pellenz S."/>
            <person name="Potier S."/>
            <person name="Richard G.F."/>
            <person name="Straub M.L."/>
            <person name="Suleau A."/>
            <person name="Swennene D."/>
            <person name="Tekaia F."/>
            <person name="Wesolowski-Louvel M."/>
            <person name="Westhof E."/>
            <person name="Wirth B."/>
            <person name="Zeniou-Meyer M."/>
            <person name="Zivanovic I."/>
            <person name="Bolotin-Fukuhara M."/>
            <person name="Thierry A."/>
            <person name="Bouchier C."/>
            <person name="Caudron B."/>
            <person name="Scarpelli C."/>
            <person name="Gaillardin C."/>
            <person name="Weissenbach J."/>
            <person name="Wincker P."/>
            <person name="Souciet J.L."/>
        </authorList>
    </citation>
    <scope>NUCLEOTIDE SEQUENCE [LARGE SCALE GENOMIC DNA]</scope>
    <source>
        <strain evidence="2">ATCC 8585 / CBS 2359 / DSM 70799 / NBRC 1267 / NRRL Y-1140 / WM37</strain>
    </source>
</reference>
<dbReference type="AlphaFoldDB" id="Q6CIJ9"/>
<dbReference type="PaxDb" id="284590-Q6CIJ9"/>
<accession>Q6CIJ9</accession>
<dbReference type="HOGENOM" id="CLU_327620_0_0_1"/>
<keyword evidence="2" id="KW-1185">Reference proteome</keyword>
<sequence length="859" mass="101135">MLNVITCRSRLSLLVTPRQLRYIRTKSLSNTISTIKKNADNAMHIQEKQDIAVLKKHDFTEVDINSGVNSWFLSYLAVTNPGFKKSKKNLRKLKKQKETSLKDVVEYLLLESENEIKRLQTMSPEEINRHFTQNKDSEIFDDSTDIENLDEKIIQQVVYDEMKPKLHALTNTNHLLDLLEKTLSDTSVVDKSQIISLDQMVQAFELSKLIPNLKYRLRGQYLTGQLIYGLKKVRLDPGNESFYIDSLLHFRKFKTAAALFESYKRRVNERWWYEVGMMIYLRSNKFHKFNNLYLETMDTFGENYIRPDVILSAIRKLLFVRHVQKARQLTDHLLSMVKTYGWAEDNTSEAAAGGRSTVSMSRNGFLNFNSSEEANSFLNEKQKVSKKDYLSMISSYIIYGFSKEGMQLFANFEQSTKMDGVLFNTLIVKLRLQWLKEFDSFGKALEPYLSPDEATKKLEQLKGWYNDAMEKHNFSKVRNSFSYLLYGNVNDLVRFRRVSDVLQQYLLEFFSAESDEQNLEFKSKKLQMIIKLLLIGDREDAALKLLSKLEEAKKEEANKDVVKKGASVYPPVNSHHYFLFTEYYRNKSNRTAELKVEQMIQRANENKVKLNSLLLLSLLRHFFCQERYEDCIVLINRFFSTSESLGSKSCEIPPRKLYKEIWKVYRGYYRLINCKLRGSDNWIHTTVQKRKDIKSRLDYKMFDVFNKMTIEHGTLLNYELVNIVISAFTANKEWNNLFAVLCYMHDVQMLNITPSRVEYVRKGLRKDYIEQLKMKLEKRDTLDTELVRSLRFKLKEIEDKRALNNLKLAGIDDEENFQNLLADLMEYLRLINYSKDQLNEKLQQLGLNPNDLKFHRYVE</sequence>
<dbReference type="Proteomes" id="UP000000598">
    <property type="component" value="Chromosome F"/>
</dbReference>
<dbReference type="FunCoup" id="Q6CIJ9">
    <property type="interactions" value="291"/>
</dbReference>
<organism evidence="1 2">
    <name type="scientific">Kluyveromyces lactis (strain ATCC 8585 / CBS 2359 / DSM 70799 / NBRC 1267 / NRRL Y-1140 / WM37)</name>
    <name type="common">Yeast</name>
    <name type="synonym">Candida sphaerica</name>
    <dbReference type="NCBI Taxonomy" id="284590"/>
    <lineage>
        <taxon>Eukaryota</taxon>
        <taxon>Fungi</taxon>
        <taxon>Dikarya</taxon>
        <taxon>Ascomycota</taxon>
        <taxon>Saccharomycotina</taxon>
        <taxon>Saccharomycetes</taxon>
        <taxon>Saccharomycetales</taxon>
        <taxon>Saccharomycetaceae</taxon>
        <taxon>Kluyveromyces</taxon>
    </lineage>
</organism>
<dbReference type="EMBL" id="CR382126">
    <property type="protein sequence ID" value="CAG98948.1"/>
    <property type="molecule type" value="Genomic_DNA"/>
</dbReference>